<dbReference type="AlphaFoldDB" id="A0A1G8FD26"/>
<dbReference type="Pfam" id="PF02566">
    <property type="entry name" value="OsmC"/>
    <property type="match status" value="1"/>
</dbReference>
<dbReference type="PANTHER" id="PTHR34352">
    <property type="entry name" value="PROTEIN YHFA"/>
    <property type="match status" value="1"/>
</dbReference>
<sequence length="308" mass="34635">MSNNQLEVNLRLVNQKVQFIGVSESNPDFPLTLDYLPPLGDGQGFRGLELFLMSFTGCVSTAMMGLLRKMGKTISGFHVKASGISRENPLSLQAIHLKVILESLDAVVSDLQNVIKLAEEISPVWLVLSKNVEVKTEYEIVRMDPIKMTSAVCGLFCPSCTVFIATKEEPERLKKIALTLNQTIEETHCEGCRSIPKTAYCSNCRMLECARQKGIEFCGECEEFPCKEIKTFQALKPHRLDLWQSHQRIKDVGYEQWAREMSEHYSCPKCHTLNSAYDLVCRKCGNDPSCAYVGMNKEAIVSHISKVE</sequence>
<dbReference type="InterPro" id="IPR015946">
    <property type="entry name" value="KH_dom-like_a/b"/>
</dbReference>
<protein>
    <submittedName>
        <fullName evidence="1">Uncharacterized OsmC-related protein</fullName>
    </submittedName>
</protein>
<dbReference type="Pfam" id="PF12675">
    <property type="entry name" value="DUF3795"/>
    <property type="match status" value="1"/>
</dbReference>
<organism evidence="1 2">
    <name type="scientific">Desulfosporosinus hippei DSM 8344</name>
    <dbReference type="NCBI Taxonomy" id="1121419"/>
    <lineage>
        <taxon>Bacteria</taxon>
        <taxon>Bacillati</taxon>
        <taxon>Bacillota</taxon>
        <taxon>Clostridia</taxon>
        <taxon>Eubacteriales</taxon>
        <taxon>Desulfitobacteriaceae</taxon>
        <taxon>Desulfosporosinus</taxon>
    </lineage>
</organism>
<dbReference type="InterPro" id="IPR036102">
    <property type="entry name" value="OsmC/Ohrsf"/>
</dbReference>
<evidence type="ECO:0000313" key="2">
    <source>
        <dbReference type="Proteomes" id="UP000198656"/>
    </source>
</evidence>
<name>A0A1G8FD26_9FIRM</name>
<keyword evidence="2" id="KW-1185">Reference proteome</keyword>
<dbReference type="InterPro" id="IPR024227">
    <property type="entry name" value="DUF3795"/>
</dbReference>
<dbReference type="SUPFAM" id="SSF82784">
    <property type="entry name" value="OsmC-like"/>
    <property type="match status" value="1"/>
</dbReference>
<proteinExistence type="predicted"/>
<dbReference type="InterPro" id="IPR003718">
    <property type="entry name" value="OsmC/Ohr_fam"/>
</dbReference>
<reference evidence="2" key="1">
    <citation type="submission" date="2016-10" db="EMBL/GenBank/DDBJ databases">
        <authorList>
            <person name="Varghese N."/>
            <person name="Submissions S."/>
        </authorList>
    </citation>
    <scope>NUCLEOTIDE SEQUENCE [LARGE SCALE GENOMIC DNA]</scope>
    <source>
        <strain evidence="2">DSM 8344</strain>
    </source>
</reference>
<dbReference type="EMBL" id="FNCP01000019">
    <property type="protein sequence ID" value="SDH79879.1"/>
    <property type="molecule type" value="Genomic_DNA"/>
</dbReference>
<accession>A0A1G8FD26</accession>
<dbReference type="STRING" id="1121419.SAMN05443529_11948"/>
<evidence type="ECO:0000313" key="1">
    <source>
        <dbReference type="EMBL" id="SDH79879.1"/>
    </source>
</evidence>
<dbReference type="Gene3D" id="3.30.300.20">
    <property type="match status" value="1"/>
</dbReference>
<dbReference type="RefSeq" id="WP_242876308.1">
    <property type="nucleotide sequence ID" value="NZ_FNCP01000019.1"/>
</dbReference>
<dbReference type="Proteomes" id="UP000198656">
    <property type="component" value="Unassembled WGS sequence"/>
</dbReference>
<gene>
    <name evidence="1" type="ORF">SAMN05443529_11948</name>
</gene>
<dbReference type="PANTHER" id="PTHR34352:SF1">
    <property type="entry name" value="PROTEIN YHFA"/>
    <property type="match status" value="1"/>
</dbReference>